<dbReference type="InterPro" id="IPR039424">
    <property type="entry name" value="SBP_5"/>
</dbReference>
<evidence type="ECO:0000256" key="1">
    <source>
        <dbReference type="ARBA" id="ARBA00004196"/>
    </source>
</evidence>
<dbReference type="Pfam" id="PF00496">
    <property type="entry name" value="SBP_bac_5"/>
    <property type="match status" value="1"/>
</dbReference>
<dbReference type="CDD" id="cd08504">
    <property type="entry name" value="PBP2_OppA"/>
    <property type="match status" value="1"/>
</dbReference>
<sequence>MILNGKHVGVLVGVSLLVMGGLAACGQSSSSSSSKGLATKQEVKLSAKSEVTTLDVSKAADSTSLTMLYHTQEGLFRLGKNEKLVNALATKTTVTNGGKRYIFKLRKTNRWNDGKPVTAHDFVYSWQRTANPKTASEYAYLMAGVKNFNQVQSGKLAPSQLGVKALGNYRLEVTLSKPVAYFKLLLAFPTFFPQEKSVVVKEGSRYGHSGSTTAYDGPFKMTKWTGTSQSWKLVKNPKFWDKKQIHLQTMNFQVVADPSTGLNLYQKKALDATTLDGTQVANLKNNSDMKTFVGGSTYYMQMNEKRVKALKNVKVRQALSLAIDKQQLASHVLRDGSKAPLGFVSQNLTQNPKTKADFAKDAYVKQGVAYDLPQAKKLLKAGLKATGTKQLNLTLMCDDLAVTKTVAQYIQAELEKLPNVKVSLNTLPYKTRLSRSNSGNFDLVLSSWGADFADPINFLSLMTTGNTNNNGSFSDAQYDALIKRSENQDANRPTARYNDLVKAEKRLMTQQGIVALYQPATVELWNAKVTGYVWNPAGMSRGYQWMAVEK</sequence>
<evidence type="ECO:0000313" key="7">
    <source>
        <dbReference type="EMBL" id="KRK94804.1"/>
    </source>
</evidence>
<dbReference type="PIRSF" id="PIRSF002741">
    <property type="entry name" value="MppA"/>
    <property type="match status" value="1"/>
</dbReference>
<proteinExistence type="inferred from homology"/>
<dbReference type="PANTHER" id="PTHR30290">
    <property type="entry name" value="PERIPLASMIC BINDING COMPONENT OF ABC TRANSPORTER"/>
    <property type="match status" value="1"/>
</dbReference>
<organism evidence="7 8">
    <name type="scientific">Levilactobacillus acidifarinae DSM 19394 = JCM 15949</name>
    <dbReference type="NCBI Taxonomy" id="1423715"/>
    <lineage>
        <taxon>Bacteria</taxon>
        <taxon>Bacillati</taxon>
        <taxon>Bacillota</taxon>
        <taxon>Bacilli</taxon>
        <taxon>Lactobacillales</taxon>
        <taxon>Lactobacillaceae</taxon>
        <taxon>Levilactobacillus</taxon>
    </lineage>
</organism>
<evidence type="ECO:0000313" key="8">
    <source>
        <dbReference type="Proteomes" id="UP000051955"/>
    </source>
</evidence>
<dbReference type="PATRIC" id="fig|1423715.3.peg.808"/>
<accession>A0A0R1LNY0</accession>
<name>A0A0R1LNY0_9LACO</name>
<evidence type="ECO:0000256" key="3">
    <source>
        <dbReference type="ARBA" id="ARBA00022448"/>
    </source>
</evidence>
<dbReference type="PROSITE" id="PS51257">
    <property type="entry name" value="PROKAR_LIPOPROTEIN"/>
    <property type="match status" value="1"/>
</dbReference>
<dbReference type="InterPro" id="IPR000914">
    <property type="entry name" value="SBP_5_dom"/>
</dbReference>
<dbReference type="GO" id="GO:0030288">
    <property type="term" value="C:outer membrane-bounded periplasmic space"/>
    <property type="evidence" value="ECO:0007669"/>
    <property type="project" value="UniProtKB-ARBA"/>
</dbReference>
<keyword evidence="5" id="KW-0653">Protein transport</keyword>
<comment type="caution">
    <text evidence="7">The sequence shown here is derived from an EMBL/GenBank/DDBJ whole genome shotgun (WGS) entry which is preliminary data.</text>
</comment>
<dbReference type="Proteomes" id="UP000051955">
    <property type="component" value="Unassembled WGS sequence"/>
</dbReference>
<reference evidence="7 8" key="1">
    <citation type="journal article" date="2015" name="Genome Announc.">
        <title>Expanding the biotechnology potential of lactobacilli through comparative genomics of 213 strains and associated genera.</title>
        <authorList>
            <person name="Sun Z."/>
            <person name="Harris H.M."/>
            <person name="McCann A."/>
            <person name="Guo C."/>
            <person name="Argimon S."/>
            <person name="Zhang W."/>
            <person name="Yang X."/>
            <person name="Jeffery I.B."/>
            <person name="Cooney J.C."/>
            <person name="Kagawa T.F."/>
            <person name="Liu W."/>
            <person name="Song Y."/>
            <person name="Salvetti E."/>
            <person name="Wrobel A."/>
            <person name="Rasinkangas P."/>
            <person name="Parkhill J."/>
            <person name="Rea M.C."/>
            <person name="O'Sullivan O."/>
            <person name="Ritari J."/>
            <person name="Douillard F.P."/>
            <person name="Paul Ross R."/>
            <person name="Yang R."/>
            <person name="Briner A.E."/>
            <person name="Felis G.E."/>
            <person name="de Vos W.M."/>
            <person name="Barrangou R."/>
            <person name="Klaenhammer T.R."/>
            <person name="Caufield P.W."/>
            <person name="Cui Y."/>
            <person name="Zhang H."/>
            <person name="O'Toole P.W."/>
        </authorList>
    </citation>
    <scope>NUCLEOTIDE SEQUENCE [LARGE SCALE GENOMIC DNA]</scope>
    <source>
        <strain evidence="7 8">DSM 19394</strain>
    </source>
</reference>
<dbReference type="GO" id="GO:0015833">
    <property type="term" value="P:peptide transport"/>
    <property type="evidence" value="ECO:0007669"/>
    <property type="project" value="UniProtKB-KW"/>
</dbReference>
<keyword evidence="3" id="KW-0813">Transport</keyword>
<evidence type="ECO:0000259" key="6">
    <source>
        <dbReference type="Pfam" id="PF00496"/>
    </source>
</evidence>
<dbReference type="FunFam" id="3.10.105.10:FF:000001">
    <property type="entry name" value="Oligopeptide ABC transporter, oligopeptide-binding protein"/>
    <property type="match status" value="1"/>
</dbReference>
<evidence type="ECO:0000256" key="4">
    <source>
        <dbReference type="ARBA" id="ARBA00022729"/>
    </source>
</evidence>
<dbReference type="EMBL" id="AZDV01000026">
    <property type="protein sequence ID" value="KRK94804.1"/>
    <property type="molecule type" value="Genomic_DNA"/>
</dbReference>
<dbReference type="PANTHER" id="PTHR30290:SF10">
    <property type="entry name" value="PERIPLASMIC OLIGOPEPTIDE-BINDING PROTEIN-RELATED"/>
    <property type="match status" value="1"/>
</dbReference>
<feature type="domain" description="Solute-binding protein family 5" evidence="6">
    <location>
        <begin position="83"/>
        <end position="469"/>
    </location>
</feature>
<gene>
    <name evidence="7" type="ORF">FD25_GL000780</name>
</gene>
<evidence type="ECO:0000256" key="5">
    <source>
        <dbReference type="ARBA" id="ARBA00022856"/>
    </source>
</evidence>
<dbReference type="InterPro" id="IPR030678">
    <property type="entry name" value="Peptide/Ni-bd"/>
</dbReference>
<protein>
    <submittedName>
        <fullName evidence="7">ABC-type oligopeptide transport system, periplasmic component</fullName>
    </submittedName>
</protein>
<dbReference type="STRING" id="1423715.FD25_GL000780"/>
<dbReference type="Gene3D" id="3.10.105.10">
    <property type="entry name" value="Dipeptide-binding Protein, Domain 3"/>
    <property type="match status" value="1"/>
</dbReference>
<keyword evidence="8" id="KW-1185">Reference proteome</keyword>
<dbReference type="GO" id="GO:1904680">
    <property type="term" value="F:peptide transmembrane transporter activity"/>
    <property type="evidence" value="ECO:0007669"/>
    <property type="project" value="TreeGrafter"/>
</dbReference>
<keyword evidence="5" id="KW-0571">Peptide transport</keyword>
<dbReference type="GO" id="GO:0043190">
    <property type="term" value="C:ATP-binding cassette (ABC) transporter complex"/>
    <property type="evidence" value="ECO:0007669"/>
    <property type="project" value="InterPro"/>
</dbReference>
<dbReference type="Gene3D" id="3.40.190.10">
    <property type="entry name" value="Periplasmic binding protein-like II"/>
    <property type="match status" value="1"/>
</dbReference>
<comment type="subcellular location">
    <subcellularLocation>
        <location evidence="1">Cell envelope</location>
    </subcellularLocation>
</comment>
<comment type="similarity">
    <text evidence="2">Belongs to the bacterial solute-binding protein 5 family.</text>
</comment>
<dbReference type="SUPFAM" id="SSF53850">
    <property type="entry name" value="Periplasmic binding protein-like II"/>
    <property type="match status" value="1"/>
</dbReference>
<dbReference type="AlphaFoldDB" id="A0A0R1LNY0"/>
<keyword evidence="4" id="KW-0732">Signal</keyword>
<dbReference type="FunFam" id="3.90.76.10:FF:000001">
    <property type="entry name" value="Oligopeptide ABC transporter substrate-binding protein"/>
    <property type="match status" value="1"/>
</dbReference>
<evidence type="ECO:0000256" key="2">
    <source>
        <dbReference type="ARBA" id="ARBA00005695"/>
    </source>
</evidence>
<dbReference type="Gene3D" id="3.90.76.10">
    <property type="entry name" value="Dipeptide-binding Protein, Domain 1"/>
    <property type="match status" value="1"/>
</dbReference>